<proteinExistence type="inferred from homology"/>
<keyword evidence="4" id="KW-0256">Endoplasmic reticulum</keyword>
<organism evidence="9 10">
    <name type="scientific">Tetradesmus obliquus</name>
    <name type="common">Green alga</name>
    <name type="synonym">Acutodesmus obliquus</name>
    <dbReference type="NCBI Taxonomy" id="3088"/>
    <lineage>
        <taxon>Eukaryota</taxon>
        <taxon>Viridiplantae</taxon>
        <taxon>Chlorophyta</taxon>
        <taxon>core chlorophytes</taxon>
        <taxon>Chlorophyceae</taxon>
        <taxon>CS clade</taxon>
        <taxon>Sphaeropleales</taxon>
        <taxon>Scenedesmaceae</taxon>
        <taxon>Tetradesmus</taxon>
    </lineage>
</organism>
<dbReference type="PANTHER" id="PTHR42650">
    <property type="entry name" value="TAIL-ANCHORED PROTEIN INSERTION RECEPTOR WRB"/>
    <property type="match status" value="1"/>
</dbReference>
<dbReference type="GO" id="GO:0043529">
    <property type="term" value="C:GET complex"/>
    <property type="evidence" value="ECO:0007669"/>
    <property type="project" value="TreeGrafter"/>
</dbReference>
<evidence type="ECO:0000256" key="1">
    <source>
        <dbReference type="ARBA" id="ARBA00004586"/>
    </source>
</evidence>
<evidence type="ECO:0000256" key="6">
    <source>
        <dbReference type="ARBA" id="ARBA00023136"/>
    </source>
</evidence>
<evidence type="ECO:0000256" key="7">
    <source>
        <dbReference type="SAM" id="Coils"/>
    </source>
</evidence>
<protein>
    <submittedName>
        <fullName evidence="9">Uncharacterized protein</fullName>
    </submittedName>
</protein>
<dbReference type="AlphaFoldDB" id="A0A383WAN7"/>
<evidence type="ECO:0000256" key="2">
    <source>
        <dbReference type="ARBA" id="ARBA00010799"/>
    </source>
</evidence>
<dbReference type="PANTHER" id="PTHR42650:SF1">
    <property type="entry name" value="GUIDED ENTRY OF TAIL-ANCHORED PROTEINS FACTOR 1"/>
    <property type="match status" value="1"/>
</dbReference>
<evidence type="ECO:0000313" key="10">
    <source>
        <dbReference type="Proteomes" id="UP000256970"/>
    </source>
</evidence>
<keyword evidence="5" id="KW-1133">Transmembrane helix</keyword>
<dbReference type="InterPro" id="IPR028945">
    <property type="entry name" value="Get1"/>
</dbReference>
<dbReference type="GO" id="GO:0071816">
    <property type="term" value="P:tail-anchored membrane protein insertion into ER membrane"/>
    <property type="evidence" value="ECO:0007669"/>
    <property type="project" value="InterPro"/>
</dbReference>
<feature type="coiled-coil region" evidence="7">
    <location>
        <begin position="26"/>
        <end position="53"/>
    </location>
</feature>
<dbReference type="EMBL" id="FNXT01001211">
    <property type="protein sequence ID" value="SZX74270.1"/>
    <property type="molecule type" value="Genomic_DNA"/>
</dbReference>
<dbReference type="GO" id="GO:0005789">
    <property type="term" value="C:endoplasmic reticulum membrane"/>
    <property type="evidence" value="ECO:0007669"/>
    <property type="project" value="UniProtKB-SubCell"/>
</dbReference>
<dbReference type="EMBL" id="FNXT01000920">
    <property type="protein sequence ID" value="SZX69315.1"/>
    <property type="molecule type" value="Genomic_DNA"/>
</dbReference>
<keyword evidence="10" id="KW-1185">Reference proteome</keyword>
<sequence>MRLAQEIASLRKEAAAFNTPSTYVKSAKFQRLANAKEKELAALQEHKESSLQDKIDTVVATAKVLLISLAVVVWWGKALLHIPPHLTWPFNRLLAFPHASNYLEVGAVTVLPWVAMCDRVSSLLARVAFPQQLLDLRTKPLSTVLEEPEPLLS</sequence>
<evidence type="ECO:0000256" key="3">
    <source>
        <dbReference type="ARBA" id="ARBA00022692"/>
    </source>
</evidence>
<comment type="subcellular location">
    <subcellularLocation>
        <location evidence="1">Endoplasmic reticulum membrane</location>
    </subcellularLocation>
</comment>
<accession>A0A383WAN7</accession>
<dbReference type="Pfam" id="PF04420">
    <property type="entry name" value="CHD5"/>
    <property type="match status" value="1"/>
</dbReference>
<evidence type="ECO:0000313" key="8">
    <source>
        <dbReference type="EMBL" id="SZX69315.1"/>
    </source>
</evidence>
<evidence type="ECO:0000256" key="4">
    <source>
        <dbReference type="ARBA" id="ARBA00022824"/>
    </source>
</evidence>
<gene>
    <name evidence="9" type="ORF">BQ4739_LOCUS14563</name>
    <name evidence="8" type="ORF">BQ4739_LOCUS9603</name>
</gene>
<keyword evidence="6" id="KW-0472">Membrane</keyword>
<reference evidence="9 10" key="1">
    <citation type="submission" date="2016-10" db="EMBL/GenBank/DDBJ databases">
        <authorList>
            <person name="Cai Z."/>
        </authorList>
    </citation>
    <scope>NUCLEOTIDE SEQUENCE [LARGE SCALE GENOMIC DNA]</scope>
</reference>
<keyword evidence="3" id="KW-0812">Transmembrane</keyword>
<evidence type="ECO:0000313" key="9">
    <source>
        <dbReference type="EMBL" id="SZX74270.1"/>
    </source>
</evidence>
<evidence type="ECO:0000256" key="5">
    <source>
        <dbReference type="ARBA" id="ARBA00022989"/>
    </source>
</evidence>
<comment type="similarity">
    <text evidence="2">Belongs to the WRB/GET1 family.</text>
</comment>
<name>A0A383WAN7_TETOB</name>
<keyword evidence="7" id="KW-0175">Coiled coil</keyword>
<dbReference type="Proteomes" id="UP000256970">
    <property type="component" value="Unassembled WGS sequence"/>
</dbReference>
<dbReference type="GO" id="GO:0043495">
    <property type="term" value="F:protein-membrane adaptor activity"/>
    <property type="evidence" value="ECO:0007669"/>
    <property type="project" value="TreeGrafter"/>
</dbReference>